<feature type="region of interest" description="Disordered" evidence="1">
    <location>
        <begin position="420"/>
        <end position="444"/>
    </location>
</feature>
<name>K0SD29_THAOC</name>
<evidence type="ECO:0000256" key="1">
    <source>
        <dbReference type="SAM" id="MobiDB-lite"/>
    </source>
</evidence>
<proteinExistence type="predicted"/>
<dbReference type="Proteomes" id="UP000266841">
    <property type="component" value="Unassembled WGS sequence"/>
</dbReference>
<feature type="compositionally biased region" description="Polar residues" evidence="1">
    <location>
        <begin position="318"/>
        <end position="332"/>
    </location>
</feature>
<feature type="compositionally biased region" description="Basic residues" evidence="1">
    <location>
        <begin position="343"/>
        <end position="352"/>
    </location>
</feature>
<comment type="caution">
    <text evidence="2">The sequence shown here is derived from an EMBL/GenBank/DDBJ whole genome shotgun (WGS) entry which is preliminary data.</text>
</comment>
<evidence type="ECO:0008006" key="4">
    <source>
        <dbReference type="Google" id="ProtNLM"/>
    </source>
</evidence>
<organism evidence="2 3">
    <name type="scientific">Thalassiosira oceanica</name>
    <name type="common">Marine diatom</name>
    <dbReference type="NCBI Taxonomy" id="159749"/>
    <lineage>
        <taxon>Eukaryota</taxon>
        <taxon>Sar</taxon>
        <taxon>Stramenopiles</taxon>
        <taxon>Ochrophyta</taxon>
        <taxon>Bacillariophyta</taxon>
        <taxon>Coscinodiscophyceae</taxon>
        <taxon>Thalassiosirophycidae</taxon>
        <taxon>Thalassiosirales</taxon>
        <taxon>Thalassiosiraceae</taxon>
        <taxon>Thalassiosira</taxon>
    </lineage>
</organism>
<keyword evidence="3" id="KW-1185">Reference proteome</keyword>
<dbReference type="EMBL" id="AGNL01018365">
    <property type="protein sequence ID" value="EJK63245.1"/>
    <property type="molecule type" value="Genomic_DNA"/>
</dbReference>
<evidence type="ECO:0000313" key="2">
    <source>
        <dbReference type="EMBL" id="EJK63245.1"/>
    </source>
</evidence>
<reference evidence="2 3" key="1">
    <citation type="journal article" date="2012" name="Genome Biol.">
        <title>Genome and low-iron response of an oceanic diatom adapted to chronic iron limitation.</title>
        <authorList>
            <person name="Lommer M."/>
            <person name="Specht M."/>
            <person name="Roy A.S."/>
            <person name="Kraemer L."/>
            <person name="Andreson R."/>
            <person name="Gutowska M.A."/>
            <person name="Wolf J."/>
            <person name="Bergner S.V."/>
            <person name="Schilhabel M.B."/>
            <person name="Klostermeier U.C."/>
            <person name="Beiko R.G."/>
            <person name="Rosenstiel P."/>
            <person name="Hippler M."/>
            <person name="Laroche J."/>
        </authorList>
    </citation>
    <scope>NUCLEOTIDE SEQUENCE [LARGE SCALE GENOMIC DNA]</scope>
    <source>
        <strain evidence="2 3">CCMP1005</strain>
    </source>
</reference>
<feature type="compositionally biased region" description="Basic and acidic residues" evidence="1">
    <location>
        <begin position="296"/>
        <end position="317"/>
    </location>
</feature>
<sequence>MVALEYANMTLEELSQLNDADEDEILSDEAFDSEDERRYGAYFDEVQSSTAFNSDDERKYGAFFGTCDSVKPRNVAVSLTLDNTAKQTINVARGAKLVLNSVCLDVYETKFNRIRLLYRCTGSGDKTAAADFLCLANFLGSSKGGAALQPSTPLSLEVFGPAVVEFKVGVIPQDTHFDENLNIFGNILPIDNALAGYDLYHDAYMSDDSEEVVTDEGREMLVEEEEESTRRSALSQGIVEELDEPRPRKAAEDGNAPPTHQEAKKSETSANSAEESRKRKIGETGQAASDTNGCKPPEKLTKKQRKRLAEEKAKQLEETLQASRKNGSSSNAEKGGSSDATKAKKKKKRKKKAADETSGENDEKPSSSRPTSLTRERRLDGGLVISDVILGTGAPVRPGKRISLALHRLPQEHRRRIRQKSLATAPSRVPSGDWRGHTRIGAGA</sequence>
<gene>
    <name evidence="2" type="ORF">THAOC_16111</name>
</gene>
<evidence type="ECO:0000313" key="3">
    <source>
        <dbReference type="Proteomes" id="UP000266841"/>
    </source>
</evidence>
<feature type="region of interest" description="Disordered" evidence="1">
    <location>
        <begin position="209"/>
        <end position="381"/>
    </location>
</feature>
<accession>K0SD29</accession>
<dbReference type="AlphaFoldDB" id="K0SD29"/>
<protein>
    <recommendedName>
        <fullName evidence="4">Nucleoplasmin-like domain-containing protein</fullName>
    </recommendedName>
</protein>